<dbReference type="AlphaFoldDB" id="A0A834L1Q3"/>
<name>A0A834L1Q3_ORYME</name>
<organism evidence="1 2">
    <name type="scientific">Oryzias melastigma</name>
    <name type="common">Marine medaka</name>
    <dbReference type="NCBI Taxonomy" id="30732"/>
    <lineage>
        <taxon>Eukaryota</taxon>
        <taxon>Metazoa</taxon>
        <taxon>Chordata</taxon>
        <taxon>Craniata</taxon>
        <taxon>Vertebrata</taxon>
        <taxon>Euteleostomi</taxon>
        <taxon>Actinopterygii</taxon>
        <taxon>Neopterygii</taxon>
        <taxon>Teleostei</taxon>
        <taxon>Neoteleostei</taxon>
        <taxon>Acanthomorphata</taxon>
        <taxon>Ovalentaria</taxon>
        <taxon>Atherinomorphae</taxon>
        <taxon>Beloniformes</taxon>
        <taxon>Adrianichthyidae</taxon>
        <taxon>Oryziinae</taxon>
        <taxon>Oryzias</taxon>
    </lineage>
</organism>
<dbReference type="Proteomes" id="UP000646548">
    <property type="component" value="Unassembled WGS sequence"/>
</dbReference>
<evidence type="ECO:0000313" key="2">
    <source>
        <dbReference type="Proteomes" id="UP000646548"/>
    </source>
</evidence>
<sequence>MNAKTGNQAERILRMQICYTEIHIISWLSENHIISVEPERVTERPLLLARDRARGEQVCLSTRASPSLPEIPVPMRS</sequence>
<gene>
    <name evidence="1" type="ORF">FQA47_016116</name>
</gene>
<reference evidence="1" key="1">
    <citation type="journal article" name="BMC Genomics">
        <title>Long-read sequencing and de novo genome assembly of marine medaka (Oryzias melastigma).</title>
        <authorList>
            <person name="Liang P."/>
            <person name="Saqib H.S.A."/>
            <person name="Ni X."/>
            <person name="Shen Y."/>
        </authorList>
    </citation>
    <scope>NUCLEOTIDE SEQUENCE</scope>
    <source>
        <strain evidence="1">Bigg-433</strain>
    </source>
</reference>
<accession>A0A834L1Q3</accession>
<evidence type="ECO:0000313" key="1">
    <source>
        <dbReference type="EMBL" id="KAF6739822.1"/>
    </source>
</evidence>
<protein>
    <submittedName>
        <fullName evidence="1">Uncharacterized protein</fullName>
    </submittedName>
</protein>
<dbReference type="EMBL" id="WKFB01000003">
    <property type="protein sequence ID" value="KAF6739822.1"/>
    <property type="molecule type" value="Genomic_DNA"/>
</dbReference>
<proteinExistence type="predicted"/>
<comment type="caution">
    <text evidence="1">The sequence shown here is derived from an EMBL/GenBank/DDBJ whole genome shotgun (WGS) entry which is preliminary data.</text>
</comment>